<dbReference type="AlphaFoldDB" id="A0A2V0NRI7"/>
<dbReference type="EMBL" id="BDRX01000015">
    <property type="protein sequence ID" value="GBF90254.1"/>
    <property type="molecule type" value="Genomic_DNA"/>
</dbReference>
<name>A0A2V0NRI7_9CHLO</name>
<dbReference type="Proteomes" id="UP000247498">
    <property type="component" value="Unassembled WGS sequence"/>
</dbReference>
<sequence>MDPEMDHGERILILGAAGRDYHTFNTLYRASAGPDTVVGFTHAASQIPVIASTRYPPSLAGPRYPRGLPIWGEGELEAVVAREGVTRAVLAYSDLSYSDVMALAARARAAAASFELLRPEAGMLRSQRPVLAVTATRTGCGKSQVCGLAIEAARAAGLVPVVIRHPMPYGVLEEQAVQRFETPADLERHNVTLEEREEYEQHLARGVVVYAGVDYAAILAAAEAECDVVIADGGNNDVPFFKPDLWVCVADPFRPRAQETHYPGDANFRRAGVIVVNKANTAPKEGLAAVAASAARLNPSARLIATASEVTVACPAALRGRRVVVLEDGPTLTHGGLATGAGFIAASKYGAQVVDPRPHFVGALAATLKAFPHIGPVVPAMGYSEQQAADLATTLAAVPADAILCGSPIDLARALGAARLGGRPVVQASYGLDPLEVGGGAELAAELGAFFGRAAAARAAAAE</sequence>
<dbReference type="OrthoDB" id="539846at2759"/>
<reference evidence="1 2" key="1">
    <citation type="journal article" date="2018" name="Sci. Rep.">
        <title>Raphidocelis subcapitata (=Pseudokirchneriella subcapitata) provides an insight into genome evolution and environmental adaptations in the Sphaeropleales.</title>
        <authorList>
            <person name="Suzuki S."/>
            <person name="Yamaguchi H."/>
            <person name="Nakajima N."/>
            <person name="Kawachi M."/>
        </authorList>
    </citation>
    <scope>NUCLEOTIDE SEQUENCE [LARGE SCALE GENOMIC DNA]</scope>
    <source>
        <strain evidence="1 2">NIES-35</strain>
    </source>
</reference>
<accession>A0A2V0NRI7</accession>
<evidence type="ECO:0000313" key="2">
    <source>
        <dbReference type="Proteomes" id="UP000247498"/>
    </source>
</evidence>
<keyword evidence="2" id="KW-1185">Reference proteome</keyword>
<comment type="caution">
    <text evidence="1">The sequence shown here is derived from an EMBL/GenBank/DDBJ whole genome shotgun (WGS) entry which is preliminary data.</text>
</comment>
<organism evidence="1 2">
    <name type="scientific">Raphidocelis subcapitata</name>
    <dbReference type="NCBI Taxonomy" id="307507"/>
    <lineage>
        <taxon>Eukaryota</taxon>
        <taxon>Viridiplantae</taxon>
        <taxon>Chlorophyta</taxon>
        <taxon>core chlorophytes</taxon>
        <taxon>Chlorophyceae</taxon>
        <taxon>CS clade</taxon>
        <taxon>Sphaeropleales</taxon>
        <taxon>Selenastraceae</taxon>
        <taxon>Raphidocelis</taxon>
    </lineage>
</organism>
<protein>
    <recommendedName>
        <fullName evidence="3">GTPase</fullName>
    </recommendedName>
</protein>
<dbReference type="PANTHER" id="PTHR42869:SF1">
    <property type="entry name" value="SLL0572 PROTEIN"/>
    <property type="match status" value="1"/>
</dbReference>
<evidence type="ECO:0000313" key="1">
    <source>
        <dbReference type="EMBL" id="GBF90254.1"/>
    </source>
</evidence>
<dbReference type="PANTHER" id="PTHR42869">
    <property type="entry name" value="SLL0572 PROTEIN"/>
    <property type="match status" value="1"/>
</dbReference>
<dbReference type="InterPro" id="IPR053199">
    <property type="entry name" value="cDPG_synthetase-like"/>
</dbReference>
<gene>
    <name evidence="1" type="ORF">Rsub_03387</name>
</gene>
<evidence type="ECO:0008006" key="3">
    <source>
        <dbReference type="Google" id="ProtNLM"/>
    </source>
</evidence>
<dbReference type="InParanoid" id="A0A2V0NRI7"/>
<proteinExistence type="predicted"/>